<sequence>MKTMEKPVYKLLFIAIIVALSSGFIFMPISARKLQTNFQMLPKNTPLPPSGPSRGTSDPPPPPRTNFYSNSWNFRMLPKNTPLPPSGPSRGTSDPPPPLRANSYSSGWNFGMLPKNTPLPPSGPSKGPPPP</sequence>
<dbReference type="Proteomes" id="UP000323000">
    <property type="component" value="Chromosome 7"/>
</dbReference>
<organism evidence="5 6">
    <name type="scientific">Acer yangbiense</name>
    <dbReference type="NCBI Taxonomy" id="1000413"/>
    <lineage>
        <taxon>Eukaryota</taxon>
        <taxon>Viridiplantae</taxon>
        <taxon>Streptophyta</taxon>
        <taxon>Embryophyta</taxon>
        <taxon>Tracheophyta</taxon>
        <taxon>Spermatophyta</taxon>
        <taxon>Magnoliopsida</taxon>
        <taxon>eudicotyledons</taxon>
        <taxon>Gunneridae</taxon>
        <taxon>Pentapetalae</taxon>
        <taxon>rosids</taxon>
        <taxon>malvids</taxon>
        <taxon>Sapindales</taxon>
        <taxon>Sapindaceae</taxon>
        <taxon>Hippocastanoideae</taxon>
        <taxon>Acereae</taxon>
        <taxon>Acer</taxon>
    </lineage>
</organism>
<dbReference type="GO" id="GO:0005576">
    <property type="term" value="C:extracellular region"/>
    <property type="evidence" value="ECO:0007669"/>
    <property type="project" value="UniProtKB-SubCell"/>
</dbReference>
<feature type="compositionally biased region" description="Pro residues" evidence="4">
    <location>
        <begin position="117"/>
        <end position="131"/>
    </location>
</feature>
<dbReference type="GO" id="GO:0010227">
    <property type="term" value="P:floral organ abscission"/>
    <property type="evidence" value="ECO:0007669"/>
    <property type="project" value="InterPro"/>
</dbReference>
<name>A0A5C7HQL2_9ROSI</name>
<keyword evidence="6" id="KW-1185">Reference proteome</keyword>
<proteinExistence type="predicted"/>
<evidence type="ECO:0000256" key="4">
    <source>
        <dbReference type="SAM" id="MobiDB-lite"/>
    </source>
</evidence>
<dbReference type="PANTHER" id="PTHR33599">
    <property type="entry name" value="PROTEIN IDA-LIKE 5"/>
    <property type="match status" value="1"/>
</dbReference>
<feature type="region of interest" description="Disordered" evidence="4">
    <location>
        <begin position="40"/>
        <end position="131"/>
    </location>
</feature>
<dbReference type="InterPro" id="IPR039639">
    <property type="entry name" value="IDA-like"/>
</dbReference>
<evidence type="ECO:0000313" key="6">
    <source>
        <dbReference type="Proteomes" id="UP000323000"/>
    </source>
</evidence>
<keyword evidence="3" id="KW-0732">Signal</keyword>
<gene>
    <name evidence="5" type="ORF">EZV62_016887</name>
</gene>
<comment type="caution">
    <text evidence="5">The sequence shown here is derived from an EMBL/GenBank/DDBJ whole genome shotgun (WGS) entry which is preliminary data.</text>
</comment>
<evidence type="ECO:0000256" key="1">
    <source>
        <dbReference type="ARBA" id="ARBA00004239"/>
    </source>
</evidence>
<evidence type="ECO:0000256" key="3">
    <source>
        <dbReference type="ARBA" id="ARBA00022729"/>
    </source>
</evidence>
<protein>
    <submittedName>
        <fullName evidence="5">Uncharacterized protein</fullName>
    </submittedName>
</protein>
<accession>A0A5C7HQL2</accession>
<dbReference type="OrthoDB" id="1436365at2759"/>
<keyword evidence="2" id="KW-0964">Secreted</keyword>
<dbReference type="EMBL" id="VAHF01000007">
    <property type="protein sequence ID" value="TXG59058.1"/>
    <property type="molecule type" value="Genomic_DNA"/>
</dbReference>
<comment type="subcellular location">
    <subcellularLocation>
        <location evidence="1">Secreted</location>
        <location evidence="1">Extracellular space</location>
    </subcellularLocation>
</comment>
<reference evidence="6" key="1">
    <citation type="journal article" date="2019" name="Gigascience">
        <title>De novo genome assembly of the endangered Acer yangbiense, a plant species with extremely small populations endemic to Yunnan Province, China.</title>
        <authorList>
            <person name="Yang J."/>
            <person name="Wariss H.M."/>
            <person name="Tao L."/>
            <person name="Zhang R."/>
            <person name="Yun Q."/>
            <person name="Hollingsworth P."/>
            <person name="Dao Z."/>
            <person name="Luo G."/>
            <person name="Guo H."/>
            <person name="Ma Y."/>
            <person name="Sun W."/>
        </authorList>
    </citation>
    <scope>NUCLEOTIDE SEQUENCE [LARGE SCALE GENOMIC DNA]</scope>
    <source>
        <strain evidence="6">cv. Malutang</strain>
    </source>
</reference>
<dbReference type="PANTHER" id="PTHR33599:SF13">
    <property type="entry name" value="FORMIN-LIKE PROTEIN 20"/>
    <property type="match status" value="1"/>
</dbReference>
<evidence type="ECO:0000256" key="2">
    <source>
        <dbReference type="ARBA" id="ARBA00022525"/>
    </source>
</evidence>
<evidence type="ECO:0000313" key="5">
    <source>
        <dbReference type="EMBL" id="TXG59058.1"/>
    </source>
</evidence>
<dbReference type="AlphaFoldDB" id="A0A5C7HQL2"/>